<accession>A0ABP0GZ71</accession>
<evidence type="ECO:0000256" key="4">
    <source>
        <dbReference type="ARBA" id="ARBA00023163"/>
    </source>
</evidence>
<reference evidence="7 8" key="1">
    <citation type="submission" date="2024-02" db="EMBL/GenBank/DDBJ databases">
        <authorList>
            <person name="Daric V."/>
            <person name="Darras S."/>
        </authorList>
    </citation>
    <scope>NUCLEOTIDE SEQUENCE [LARGE SCALE GENOMIC DNA]</scope>
</reference>
<keyword evidence="3 6" id="KW-0805">Transcription regulation</keyword>
<name>A0ABP0GZ71_CLALP</name>
<evidence type="ECO:0000313" key="7">
    <source>
        <dbReference type="EMBL" id="CAK8696947.1"/>
    </source>
</evidence>
<dbReference type="PANTHER" id="PTHR21428">
    <property type="entry name" value="MEDIATOR OF RNA POLYMERASE II TRANSCRIPTION SUBUNIT 7"/>
    <property type="match status" value="1"/>
</dbReference>
<dbReference type="InterPro" id="IPR044888">
    <property type="entry name" value="Mediatior_Med7_sf"/>
</dbReference>
<keyword evidence="6" id="KW-0010">Activator</keyword>
<comment type="similarity">
    <text evidence="2 6">Belongs to the Mediator complex subunit 7 family.</text>
</comment>
<comment type="subunit">
    <text evidence="6">Component of the Mediator complex.</text>
</comment>
<dbReference type="Gene3D" id="6.10.140.200">
    <property type="match status" value="1"/>
</dbReference>
<evidence type="ECO:0000256" key="3">
    <source>
        <dbReference type="ARBA" id="ARBA00023015"/>
    </source>
</evidence>
<evidence type="ECO:0000256" key="6">
    <source>
        <dbReference type="RuleBase" id="RU364060"/>
    </source>
</evidence>
<keyword evidence="4 6" id="KW-0804">Transcription</keyword>
<comment type="subcellular location">
    <subcellularLocation>
        <location evidence="1 6">Nucleus</location>
    </subcellularLocation>
</comment>
<dbReference type="PANTHER" id="PTHR21428:SF11">
    <property type="entry name" value="MEDIATOR OF RNA POLYMERASE II TRANSCRIPTION SUBUNIT 7"/>
    <property type="match status" value="1"/>
</dbReference>
<proteinExistence type="inferred from homology"/>
<evidence type="ECO:0000256" key="2">
    <source>
        <dbReference type="ARBA" id="ARBA00009994"/>
    </source>
</evidence>
<dbReference type="SUPFAM" id="SSF140718">
    <property type="entry name" value="Mediator hinge subcomplex-like"/>
    <property type="match status" value="1"/>
</dbReference>
<keyword evidence="8" id="KW-1185">Reference proteome</keyword>
<evidence type="ECO:0000256" key="5">
    <source>
        <dbReference type="ARBA" id="ARBA00023242"/>
    </source>
</evidence>
<keyword evidence="5 6" id="KW-0539">Nucleus</keyword>
<organism evidence="7 8">
    <name type="scientific">Clavelina lepadiformis</name>
    <name type="common">Light-bulb sea squirt</name>
    <name type="synonym">Ascidia lepadiformis</name>
    <dbReference type="NCBI Taxonomy" id="159417"/>
    <lineage>
        <taxon>Eukaryota</taxon>
        <taxon>Metazoa</taxon>
        <taxon>Chordata</taxon>
        <taxon>Tunicata</taxon>
        <taxon>Ascidiacea</taxon>
        <taxon>Aplousobranchia</taxon>
        <taxon>Clavelinidae</taxon>
        <taxon>Clavelina</taxon>
    </lineage>
</organism>
<evidence type="ECO:0000313" key="8">
    <source>
        <dbReference type="Proteomes" id="UP001642483"/>
    </source>
</evidence>
<dbReference type="InterPro" id="IPR009244">
    <property type="entry name" value="Mediatior_Med7"/>
</dbReference>
<dbReference type="Pfam" id="PF05983">
    <property type="entry name" value="Med7"/>
    <property type="match status" value="1"/>
</dbReference>
<dbReference type="EMBL" id="CAWYQH010000163">
    <property type="protein sequence ID" value="CAK8696947.1"/>
    <property type="molecule type" value="Genomic_DNA"/>
</dbReference>
<evidence type="ECO:0000256" key="1">
    <source>
        <dbReference type="ARBA" id="ARBA00004123"/>
    </source>
</evidence>
<comment type="caution">
    <text evidence="7">The sequence shown here is derived from an EMBL/GenBank/DDBJ whole genome shotgun (WGS) entry which is preliminary data.</text>
</comment>
<comment type="function">
    <text evidence="6">Component of the Mediator complex, a coactivator involved in the regulated transcription of nearly all RNA polymerase II-dependent genes. Mediator functions as a bridge to convey information from gene-specific regulatory proteins to the basal RNA polymerase II transcription machinery.</text>
</comment>
<gene>
    <name evidence="7" type="ORF">CVLEPA_LOCUS30243</name>
</gene>
<sequence length="245" mass="28182">MANAQPSSNNVEAQIQSAFPLPVMEYVNQYTDEAVKSGRAPNPPPPLTDTYHMFGQPCHEDDVIIRPLEMQGLPRLYPEVYDKREELKKINVSILCNFLDLLDILVKCGVSQGRDEKIEDLNMLFINMHHLINEFRPHQARETLKVMMEMQKKNLHEEGDKLGKAMENSSEILRQCSEELGVLKTQHPLLSEKILNQPDLMEIDQEIQGISDSLNDKKGSQETKMELTMEEKDRIMLEILDKLPK</sequence>
<dbReference type="Proteomes" id="UP001642483">
    <property type="component" value="Unassembled WGS sequence"/>
</dbReference>
<protein>
    <recommendedName>
        <fullName evidence="6">Mediator of RNA polymerase II transcription subunit 7</fullName>
    </recommendedName>
</protein>
<dbReference type="InterPro" id="IPR037212">
    <property type="entry name" value="Med7/Med21-like"/>
</dbReference>